<accession>A0A9D3YKS9</accession>
<keyword evidence="2" id="KW-1185">Reference proteome</keyword>
<gene>
    <name evidence="1" type="ORF">DPMN_075697</name>
</gene>
<dbReference type="AlphaFoldDB" id="A0A9D3YKS9"/>
<evidence type="ECO:0000313" key="1">
    <source>
        <dbReference type="EMBL" id="KAH3700718.1"/>
    </source>
</evidence>
<dbReference type="EMBL" id="JAIWYP010000015">
    <property type="protein sequence ID" value="KAH3700718.1"/>
    <property type="molecule type" value="Genomic_DNA"/>
</dbReference>
<organism evidence="1 2">
    <name type="scientific">Dreissena polymorpha</name>
    <name type="common">Zebra mussel</name>
    <name type="synonym">Mytilus polymorpha</name>
    <dbReference type="NCBI Taxonomy" id="45954"/>
    <lineage>
        <taxon>Eukaryota</taxon>
        <taxon>Metazoa</taxon>
        <taxon>Spiralia</taxon>
        <taxon>Lophotrochozoa</taxon>
        <taxon>Mollusca</taxon>
        <taxon>Bivalvia</taxon>
        <taxon>Autobranchia</taxon>
        <taxon>Heteroconchia</taxon>
        <taxon>Euheterodonta</taxon>
        <taxon>Imparidentia</taxon>
        <taxon>Neoheterodontei</taxon>
        <taxon>Myida</taxon>
        <taxon>Dreissenoidea</taxon>
        <taxon>Dreissenidae</taxon>
        <taxon>Dreissena</taxon>
    </lineage>
</organism>
<comment type="caution">
    <text evidence="1">The sequence shown here is derived from an EMBL/GenBank/DDBJ whole genome shotgun (WGS) entry which is preliminary data.</text>
</comment>
<reference evidence="1" key="2">
    <citation type="submission" date="2020-11" db="EMBL/GenBank/DDBJ databases">
        <authorList>
            <person name="McCartney M.A."/>
            <person name="Auch B."/>
            <person name="Kono T."/>
            <person name="Mallez S."/>
            <person name="Becker A."/>
            <person name="Gohl D.M."/>
            <person name="Silverstein K.A.T."/>
            <person name="Koren S."/>
            <person name="Bechman K.B."/>
            <person name="Herman A."/>
            <person name="Abrahante J.E."/>
            <person name="Garbe J."/>
        </authorList>
    </citation>
    <scope>NUCLEOTIDE SEQUENCE</scope>
    <source>
        <strain evidence="1">Duluth1</strain>
        <tissue evidence="1">Whole animal</tissue>
    </source>
</reference>
<evidence type="ECO:0000313" key="2">
    <source>
        <dbReference type="Proteomes" id="UP000828390"/>
    </source>
</evidence>
<reference evidence="1" key="1">
    <citation type="journal article" date="2019" name="bioRxiv">
        <title>The Genome of the Zebra Mussel, Dreissena polymorpha: A Resource for Invasive Species Research.</title>
        <authorList>
            <person name="McCartney M.A."/>
            <person name="Auch B."/>
            <person name="Kono T."/>
            <person name="Mallez S."/>
            <person name="Zhang Y."/>
            <person name="Obille A."/>
            <person name="Becker A."/>
            <person name="Abrahante J.E."/>
            <person name="Garbe J."/>
            <person name="Badalamenti J.P."/>
            <person name="Herman A."/>
            <person name="Mangelson H."/>
            <person name="Liachko I."/>
            <person name="Sullivan S."/>
            <person name="Sone E.D."/>
            <person name="Koren S."/>
            <person name="Silverstein K.A.T."/>
            <person name="Beckman K.B."/>
            <person name="Gohl D.M."/>
        </authorList>
    </citation>
    <scope>NUCLEOTIDE SEQUENCE</scope>
    <source>
        <strain evidence="1">Duluth1</strain>
        <tissue evidence="1">Whole animal</tissue>
    </source>
</reference>
<proteinExistence type="predicted"/>
<sequence>MKAENVEFRYVSSSENLADLATSGESVQQLKESIWWHGPKWLENPSKEWTTNNENEHTSISKSLMTVINLGEIDVNKVNAGKKTHLKSTSRSTLASLDLYELLLLH</sequence>
<protein>
    <submittedName>
        <fullName evidence="1">Uncharacterized protein</fullName>
    </submittedName>
</protein>
<name>A0A9D3YKS9_DREPO</name>
<dbReference type="Proteomes" id="UP000828390">
    <property type="component" value="Unassembled WGS sequence"/>
</dbReference>